<gene>
    <name evidence="1" type="ORF">EAH89_21395</name>
</gene>
<evidence type="ECO:0000313" key="2">
    <source>
        <dbReference type="Proteomes" id="UP000317078"/>
    </source>
</evidence>
<dbReference type="SUPFAM" id="SSF48295">
    <property type="entry name" value="TrpR-like"/>
    <property type="match status" value="1"/>
</dbReference>
<dbReference type="PANTHER" id="PTHR37936:SF3">
    <property type="entry name" value="TRANSPOSASE INSC FOR INSERTION ELEMENT IS2A-RELATED"/>
    <property type="match status" value="1"/>
</dbReference>
<dbReference type="AlphaFoldDB" id="A0A502FJJ4"/>
<dbReference type="OrthoDB" id="7267835at2"/>
<dbReference type="GO" id="GO:0043565">
    <property type="term" value="F:sequence-specific DNA binding"/>
    <property type="evidence" value="ECO:0007669"/>
    <property type="project" value="InterPro"/>
</dbReference>
<dbReference type="GO" id="GO:0006313">
    <property type="term" value="P:DNA transposition"/>
    <property type="evidence" value="ECO:0007669"/>
    <property type="project" value="InterPro"/>
</dbReference>
<proteinExistence type="predicted"/>
<dbReference type="EMBL" id="RCZP01000028">
    <property type="protein sequence ID" value="TPG49564.1"/>
    <property type="molecule type" value="Genomic_DNA"/>
</dbReference>
<sequence>MGRTLPPRITEAEDAHTITRMSVREKPVEVITRGERRRSWTGAQKRDIVMESLEPGGSPIAVARRHGIGTGLLYTWRRQMVEGQLKALRAVAPSFVPVATLPDGEGTVAEPPMPQAVSSAVLPAGAPAALEIVLPDGTTVRVGAAVDEAVLRRVLSALGRR</sequence>
<dbReference type="Proteomes" id="UP000317078">
    <property type="component" value="Unassembled WGS sequence"/>
</dbReference>
<comment type="caution">
    <text evidence="1">The sequence shown here is derived from an EMBL/GenBank/DDBJ whole genome shotgun (WGS) entry which is preliminary data.</text>
</comment>
<dbReference type="NCBIfam" id="NF047595">
    <property type="entry name" value="IS66_ISRel24_TnpA"/>
    <property type="match status" value="1"/>
</dbReference>
<keyword evidence="2" id="KW-1185">Reference proteome</keyword>
<evidence type="ECO:0000313" key="1">
    <source>
        <dbReference type="EMBL" id="TPG49564.1"/>
    </source>
</evidence>
<protein>
    <submittedName>
        <fullName evidence="1">Transposase</fullName>
    </submittedName>
</protein>
<name>A0A502FJJ4_9PROT</name>
<dbReference type="InterPro" id="IPR010921">
    <property type="entry name" value="Trp_repressor/repl_initiator"/>
</dbReference>
<dbReference type="GO" id="GO:0004803">
    <property type="term" value="F:transposase activity"/>
    <property type="evidence" value="ECO:0007669"/>
    <property type="project" value="InterPro"/>
</dbReference>
<dbReference type="InterPro" id="IPR002514">
    <property type="entry name" value="Transposase_8"/>
</dbReference>
<dbReference type="PANTHER" id="PTHR37936">
    <property type="entry name" value="TRANSPOSASE INSC FOR INSERTION ELEMENT IS2A-RELATED"/>
    <property type="match status" value="1"/>
</dbReference>
<reference evidence="1 2" key="1">
    <citation type="journal article" date="2019" name="Environ. Microbiol.">
        <title>Species interactions and distinct microbial communities in high Arctic permafrost affected cryosols are associated with the CH4 and CO2 gas fluxes.</title>
        <authorList>
            <person name="Altshuler I."/>
            <person name="Hamel J."/>
            <person name="Turney S."/>
            <person name="Magnuson E."/>
            <person name="Levesque R."/>
            <person name="Greer C."/>
            <person name="Whyte L.G."/>
        </authorList>
    </citation>
    <scope>NUCLEOTIDE SEQUENCE [LARGE SCALE GENOMIC DNA]</scope>
    <source>
        <strain evidence="1 2">S9.3B</strain>
    </source>
</reference>
<accession>A0A502FJJ4</accession>
<dbReference type="Pfam" id="PF01527">
    <property type="entry name" value="HTH_Tnp_1"/>
    <property type="match status" value="1"/>
</dbReference>
<organism evidence="1 2">
    <name type="scientific">Muricoccus nepalensis</name>
    <dbReference type="NCBI Taxonomy" id="1854500"/>
    <lineage>
        <taxon>Bacteria</taxon>
        <taxon>Pseudomonadati</taxon>
        <taxon>Pseudomonadota</taxon>
        <taxon>Alphaproteobacteria</taxon>
        <taxon>Acetobacterales</taxon>
        <taxon>Roseomonadaceae</taxon>
        <taxon>Muricoccus</taxon>
    </lineage>
</organism>